<dbReference type="InterPro" id="IPR011004">
    <property type="entry name" value="Trimer_LpxA-like_sf"/>
</dbReference>
<dbReference type="EMBL" id="KJ010547">
    <property type="protein sequence ID" value="AHJ87639.1"/>
    <property type="molecule type" value="Genomic_DNA"/>
</dbReference>
<evidence type="ECO:0000313" key="2">
    <source>
        <dbReference type="EMBL" id="AHJ87639.1"/>
    </source>
</evidence>
<dbReference type="Proteomes" id="UP000030232">
    <property type="component" value="Segment"/>
</dbReference>
<gene>
    <name evidence="2" type="ORF">Bp8pC_209</name>
</gene>
<keyword evidence="1" id="KW-0472">Membrane</keyword>
<sequence>MDFEYLVTFIVYSVTVLVVHAVADTRYKELVKAEKISYSAAGRFALGESLLLFPAFLGAAHLGLLLANLTTVTATGFVVALLIFSISLAAGGFLTFTALRSAKEDNKKEELTMENTEQKKYVLLKDDTINVFGIIGRELYRIQAVRDFGDVSKGELGGYIECEDNLSHTGICWVKDNAKVFGHAQVTGDALVKGNARVFGEAVISENAYVAKEAIVKDQAVVTGYADVQGAAVVGGSANIGGYASVRGFAEVSGKAKLQGDSVVFGEAVVKEGAVLYNNAVVGGKARVRGNALIGDVKEVFTLYPIGSEDGVLTAYLSKYNGILCTRGCFSGSLKEFSQAVTETHRDVNPSVFEEYQLAIKLIEQKLSKLK</sequence>
<feature type="transmembrane region" description="Helical" evidence="1">
    <location>
        <begin position="44"/>
        <end position="65"/>
    </location>
</feature>
<keyword evidence="1" id="KW-1133">Transmembrane helix</keyword>
<protein>
    <recommendedName>
        <fullName evidence="4">Polymer-forming cytoskeletal protein</fullName>
    </recommendedName>
</protein>
<evidence type="ECO:0000313" key="3">
    <source>
        <dbReference type="Proteomes" id="UP000030232"/>
    </source>
</evidence>
<feature type="transmembrane region" description="Helical" evidence="1">
    <location>
        <begin position="77"/>
        <end position="99"/>
    </location>
</feature>
<keyword evidence="1" id="KW-0812">Transmembrane</keyword>
<feature type="transmembrane region" description="Helical" evidence="1">
    <location>
        <begin position="6"/>
        <end position="23"/>
    </location>
</feature>
<accession>A0A0A0PJ09</accession>
<proteinExistence type="predicted"/>
<keyword evidence="3" id="KW-1185">Reference proteome</keyword>
<name>A0A0A0PJ09_9CAUD</name>
<dbReference type="KEGG" id="vg:26798028"/>
<evidence type="ECO:0008006" key="4">
    <source>
        <dbReference type="Google" id="ProtNLM"/>
    </source>
</evidence>
<organism evidence="2 3">
    <name type="scientific">Bacillus phage Bp8p-C</name>
    <dbReference type="NCBI Taxonomy" id="1445810"/>
    <lineage>
        <taxon>Viruses</taxon>
        <taxon>Duplodnaviria</taxon>
        <taxon>Heunggongvirae</taxon>
        <taxon>Uroviricota</taxon>
        <taxon>Caudoviricetes</taxon>
        <taxon>Herelleviridae</taxon>
        <taxon>Bastillevirinae</taxon>
        <taxon>Agatevirus</taxon>
        <taxon>Agatevirus Bp8pC</taxon>
    </lineage>
</organism>
<dbReference type="Gene3D" id="2.160.10.10">
    <property type="entry name" value="Hexapeptide repeat proteins"/>
    <property type="match status" value="1"/>
</dbReference>
<dbReference type="RefSeq" id="YP_009227116.1">
    <property type="nucleotide sequence ID" value="NC_029121.1"/>
</dbReference>
<evidence type="ECO:0000256" key="1">
    <source>
        <dbReference type="SAM" id="Phobius"/>
    </source>
</evidence>
<dbReference type="GeneID" id="26798028"/>
<dbReference type="OrthoDB" id="21681at10239"/>
<reference evidence="2 3" key="1">
    <citation type="journal article" date="2015" name="Appl. Environ. Microbiol.">
        <title>Effects of actin-like proteins encoded by two Bacillus pumilus phages on unstable lysogeny, revealed by genomic analysis.</title>
        <authorList>
            <person name="Yuan Y."/>
            <person name="Peng Q."/>
            <person name="Wu D."/>
            <person name="Kou Z."/>
            <person name="Wu Y."/>
            <person name="Liu P."/>
            <person name="Gao M."/>
        </authorList>
    </citation>
    <scope>NUCLEOTIDE SEQUENCE [LARGE SCALE GENOMIC DNA]</scope>
</reference>
<dbReference type="SUPFAM" id="SSF51161">
    <property type="entry name" value="Trimeric LpxA-like enzymes"/>
    <property type="match status" value="1"/>
</dbReference>